<proteinExistence type="predicted"/>
<dbReference type="OrthoDB" id="9955857at2"/>
<keyword evidence="2" id="KW-1185">Reference proteome</keyword>
<dbReference type="RefSeq" id="WP_116974447.1">
    <property type="nucleotide sequence ID" value="NZ_QPMM01000002.1"/>
</dbReference>
<name>A0A3E1YDS4_9BACT</name>
<gene>
    <name evidence="1" type="ORF">DVR12_05395</name>
</gene>
<comment type="caution">
    <text evidence="1">The sequence shown here is derived from an EMBL/GenBank/DDBJ whole genome shotgun (WGS) entry which is preliminary data.</text>
</comment>
<dbReference type="Proteomes" id="UP000260644">
    <property type="component" value="Unassembled WGS sequence"/>
</dbReference>
<evidence type="ECO:0000313" key="1">
    <source>
        <dbReference type="EMBL" id="RFS24639.1"/>
    </source>
</evidence>
<dbReference type="EMBL" id="QPMM01000002">
    <property type="protein sequence ID" value="RFS24639.1"/>
    <property type="molecule type" value="Genomic_DNA"/>
</dbReference>
<dbReference type="AlphaFoldDB" id="A0A3E1YDS4"/>
<evidence type="ECO:0000313" key="2">
    <source>
        <dbReference type="Proteomes" id="UP000260644"/>
    </source>
</evidence>
<evidence type="ECO:0008006" key="3">
    <source>
        <dbReference type="Google" id="ProtNLM"/>
    </source>
</evidence>
<sequence length="226" mass="25591">MNFRHFCTRLLIASLAVIPLATRAQRKVNLVQAGGLGGFFSHQFTGFNFFNYEARLNYALTPASSISLSGRLISGVGENDYRQDKRPIDSILHRGKPLGNLSFGFSGLVSYNFGNAANSYSYKKFGGALGVGYNYKNGWRFVDSTTYWKGSEIIVSGICVDAKFNFPVFNTSWTLDANYTYNLFNKNPDIKGMFSFALLYNIHVPIHEPKRKSRHQLKKEKYNKFI</sequence>
<protein>
    <recommendedName>
        <fullName evidence="3">Outer membrane protein beta-barrel domain-containing protein</fullName>
    </recommendedName>
</protein>
<reference evidence="1 2" key="1">
    <citation type="submission" date="2018-07" db="EMBL/GenBank/DDBJ databases">
        <title>Chitinophaga K2CV101002-2 sp. nov., isolated from a monsoon evergreen broad-leaved forest soil.</title>
        <authorList>
            <person name="Lv Y."/>
        </authorList>
    </citation>
    <scope>NUCLEOTIDE SEQUENCE [LARGE SCALE GENOMIC DNA]</scope>
    <source>
        <strain evidence="1 2">GDMCC 1.1288</strain>
    </source>
</reference>
<accession>A0A3E1YDS4</accession>
<organism evidence="1 2">
    <name type="scientific">Chitinophaga silvatica</name>
    <dbReference type="NCBI Taxonomy" id="2282649"/>
    <lineage>
        <taxon>Bacteria</taxon>
        <taxon>Pseudomonadati</taxon>
        <taxon>Bacteroidota</taxon>
        <taxon>Chitinophagia</taxon>
        <taxon>Chitinophagales</taxon>
        <taxon>Chitinophagaceae</taxon>
        <taxon>Chitinophaga</taxon>
    </lineage>
</organism>